<gene>
    <name evidence="1" type="ORF">AUEXF2481DRAFT_36862</name>
</gene>
<sequence>MIPQHQPTNSTSLSRSVGVPCVDDTKNNVSFMILPPEVRGMIYDQLLTSQKEQRLPLPLMQTSKRIKQEFLHSFRKLLNHRTTLQLVRLNHPIPQNTWDVSLYQSFASGEFFHTPGLPTLSGHYLKWENFRESAEEVINILARVGCVYIRMPCYRGLAFTIRFNDNTSPSILIHQSRAGDWERFGTRGNRWALDIEQWTLTPAVCSTVWIDSFIASISDQCDRLVKQTT</sequence>
<keyword evidence="2" id="KW-1185">Reference proteome</keyword>
<evidence type="ECO:0008006" key="3">
    <source>
        <dbReference type="Google" id="ProtNLM"/>
    </source>
</evidence>
<dbReference type="AlphaFoldDB" id="A0A074YQA4"/>
<name>A0A074YQA4_AURSE</name>
<dbReference type="RefSeq" id="XP_013346843.1">
    <property type="nucleotide sequence ID" value="XM_013491389.1"/>
</dbReference>
<proteinExistence type="predicted"/>
<accession>A0A074YQA4</accession>
<dbReference type="HOGENOM" id="CLU_1209614_0_0_1"/>
<dbReference type="InParanoid" id="A0A074YQA4"/>
<dbReference type="EMBL" id="KL584752">
    <property type="protein sequence ID" value="KEQ98349.1"/>
    <property type="molecule type" value="Genomic_DNA"/>
</dbReference>
<dbReference type="Proteomes" id="UP000030641">
    <property type="component" value="Unassembled WGS sequence"/>
</dbReference>
<reference evidence="1 2" key="1">
    <citation type="journal article" date="2014" name="BMC Genomics">
        <title>Genome sequencing of four Aureobasidium pullulans varieties: biotechnological potential, stress tolerance, and description of new species.</title>
        <authorList>
            <person name="Gostin Ar C."/>
            <person name="Ohm R.A."/>
            <person name="Kogej T."/>
            <person name="Sonjak S."/>
            <person name="Turk M."/>
            <person name="Zajc J."/>
            <person name="Zalar P."/>
            <person name="Grube M."/>
            <person name="Sun H."/>
            <person name="Han J."/>
            <person name="Sharma A."/>
            <person name="Chiniquy J."/>
            <person name="Ngan C.Y."/>
            <person name="Lipzen A."/>
            <person name="Barry K."/>
            <person name="Grigoriev I.V."/>
            <person name="Gunde-Cimerman N."/>
        </authorList>
    </citation>
    <scope>NUCLEOTIDE SEQUENCE [LARGE SCALE GENOMIC DNA]</scope>
    <source>
        <strain evidence="1 2">EXF-2481</strain>
    </source>
</reference>
<evidence type="ECO:0000313" key="1">
    <source>
        <dbReference type="EMBL" id="KEQ98349.1"/>
    </source>
</evidence>
<evidence type="ECO:0000313" key="2">
    <source>
        <dbReference type="Proteomes" id="UP000030641"/>
    </source>
</evidence>
<dbReference type="GeneID" id="25365687"/>
<protein>
    <recommendedName>
        <fullName evidence="3">F-box domain-containing protein</fullName>
    </recommendedName>
</protein>
<organism evidence="1 2">
    <name type="scientific">Aureobasidium subglaciale (strain EXF-2481)</name>
    <name type="common">Aureobasidium pullulans var. subglaciale</name>
    <dbReference type="NCBI Taxonomy" id="1043005"/>
    <lineage>
        <taxon>Eukaryota</taxon>
        <taxon>Fungi</taxon>
        <taxon>Dikarya</taxon>
        <taxon>Ascomycota</taxon>
        <taxon>Pezizomycotina</taxon>
        <taxon>Dothideomycetes</taxon>
        <taxon>Dothideomycetidae</taxon>
        <taxon>Dothideales</taxon>
        <taxon>Saccotheciaceae</taxon>
        <taxon>Aureobasidium</taxon>
    </lineage>
</organism>